<gene>
    <name evidence="1" type="ORF">ON006_27100</name>
</gene>
<organism evidence="1 2">
    <name type="scientific">Dyadobacter pollutisoli</name>
    <dbReference type="NCBI Taxonomy" id="2910158"/>
    <lineage>
        <taxon>Bacteria</taxon>
        <taxon>Pseudomonadati</taxon>
        <taxon>Bacteroidota</taxon>
        <taxon>Cytophagia</taxon>
        <taxon>Cytophagales</taxon>
        <taxon>Spirosomataceae</taxon>
        <taxon>Dyadobacter</taxon>
    </lineage>
</organism>
<dbReference type="PROSITE" id="PS51257">
    <property type="entry name" value="PROKAR_LIPOPROTEIN"/>
    <property type="match status" value="1"/>
</dbReference>
<keyword evidence="2" id="KW-1185">Reference proteome</keyword>
<dbReference type="RefSeq" id="WP_244821318.1">
    <property type="nucleotide sequence ID" value="NZ_CP112998.1"/>
</dbReference>
<sequence>MNLVQKLPIGLSLVCVMFVSSCSKEDIQTIQPQTGSIITSSNLKEQGGVLSGLLDFPATNGQPGINTFPPDWARLVIKLPDNSKAFPTGTSTLTHLWGKELVPWVKPLPKILGVRDMFSIVTVATNHHLTSNISNDYSRVKTKIKQLKKGKEYAITFYVASTIRNVPGFVPAYAERAVLQIGYANSVMHYYINMAGKEAQWIANTITFEAHDTEAIFTFSADTAQPGQYSYAHIFVDKDSIKELN</sequence>
<dbReference type="AlphaFoldDB" id="A0A9E8SP17"/>
<dbReference type="Proteomes" id="UP001164653">
    <property type="component" value="Chromosome"/>
</dbReference>
<name>A0A9E8SP17_9BACT</name>
<proteinExistence type="predicted"/>
<dbReference type="EMBL" id="CP112998">
    <property type="protein sequence ID" value="WAC11387.1"/>
    <property type="molecule type" value="Genomic_DNA"/>
</dbReference>
<accession>A0A9E8SP17</accession>
<evidence type="ECO:0000313" key="2">
    <source>
        <dbReference type="Proteomes" id="UP001164653"/>
    </source>
</evidence>
<protein>
    <submittedName>
        <fullName evidence="1">Uncharacterized protein</fullName>
    </submittedName>
</protein>
<dbReference type="KEGG" id="dpf:ON006_27100"/>
<reference evidence="1" key="1">
    <citation type="submission" date="2022-11" db="EMBL/GenBank/DDBJ databases">
        <title>Dyadobacter pollutisoli sp. nov., isolated from plastic dumped soil.</title>
        <authorList>
            <person name="Kim J.M."/>
            <person name="Kim K.R."/>
            <person name="Lee J.K."/>
            <person name="Hao L."/>
            <person name="Jeon C.O."/>
        </authorList>
    </citation>
    <scope>NUCLEOTIDE SEQUENCE</scope>
    <source>
        <strain evidence="1">U1</strain>
    </source>
</reference>
<evidence type="ECO:0000313" key="1">
    <source>
        <dbReference type="EMBL" id="WAC11387.1"/>
    </source>
</evidence>